<sequence length="143" mass="16454">MIKDGKAKFPNVRIEQHNLVRQAFSKAQMRGELDYPNNPYAVGGPKEDLDPHTGDKKPHVTKKKEDNAKACQNNNNNRQNGGGGGRWKPYKGGRDQEENNNRDNRNNENNRDRDKTQSRNRSFRGPQDRDQRGGESQQGRKRQ</sequence>
<evidence type="ECO:0000313" key="3">
    <source>
        <dbReference type="EMBL" id="PLW42254.1"/>
    </source>
</evidence>
<dbReference type="Proteomes" id="UP000235392">
    <property type="component" value="Unassembled WGS sequence"/>
</dbReference>
<feature type="compositionally biased region" description="Basic and acidic residues" evidence="1">
    <location>
        <begin position="92"/>
        <end position="117"/>
    </location>
</feature>
<dbReference type="EMBL" id="PGCJ01000470">
    <property type="protein sequence ID" value="PLW27803.1"/>
    <property type="molecule type" value="Genomic_DNA"/>
</dbReference>
<evidence type="ECO:0000313" key="4">
    <source>
        <dbReference type="Proteomes" id="UP000235388"/>
    </source>
</evidence>
<proteinExistence type="predicted"/>
<name>A0A2N5TQM8_9BASI</name>
<evidence type="ECO:0000313" key="2">
    <source>
        <dbReference type="EMBL" id="PLW27803.1"/>
    </source>
</evidence>
<dbReference type="AlphaFoldDB" id="A0A2N5TQM8"/>
<comment type="caution">
    <text evidence="2">The sequence shown here is derived from an EMBL/GenBank/DDBJ whole genome shotgun (WGS) entry which is preliminary data.</text>
</comment>
<evidence type="ECO:0000256" key="1">
    <source>
        <dbReference type="SAM" id="MobiDB-lite"/>
    </source>
</evidence>
<dbReference type="Proteomes" id="UP000235388">
    <property type="component" value="Unassembled WGS sequence"/>
</dbReference>
<evidence type="ECO:0000313" key="5">
    <source>
        <dbReference type="Proteomes" id="UP000235392"/>
    </source>
</evidence>
<reference evidence="4 5" key="1">
    <citation type="submission" date="2017-11" db="EMBL/GenBank/DDBJ databases">
        <title>De novo assembly and phasing of dikaryotic genomes from two isolates of Puccinia coronata f. sp. avenae, the causal agent of oat crown rust.</title>
        <authorList>
            <person name="Miller M.E."/>
            <person name="Zhang Y."/>
            <person name="Omidvar V."/>
            <person name="Sperschneider J."/>
            <person name="Schwessinger B."/>
            <person name="Raley C."/>
            <person name="Palmer J.M."/>
            <person name="Garnica D."/>
            <person name="Upadhyaya N."/>
            <person name="Rathjen J."/>
            <person name="Taylor J.M."/>
            <person name="Park R.F."/>
            <person name="Dodds P.N."/>
            <person name="Hirsch C.D."/>
            <person name="Kianian S.F."/>
            <person name="Figueroa M."/>
        </authorList>
    </citation>
    <scope>NUCLEOTIDE SEQUENCE [LARGE SCALE GENOMIC DNA]</scope>
    <source>
        <strain evidence="2">12NC29</strain>
        <strain evidence="3">12SD80</strain>
    </source>
</reference>
<organism evidence="2 4">
    <name type="scientific">Puccinia coronata f. sp. avenae</name>
    <dbReference type="NCBI Taxonomy" id="200324"/>
    <lineage>
        <taxon>Eukaryota</taxon>
        <taxon>Fungi</taxon>
        <taxon>Dikarya</taxon>
        <taxon>Basidiomycota</taxon>
        <taxon>Pucciniomycotina</taxon>
        <taxon>Pucciniomycetes</taxon>
        <taxon>Pucciniales</taxon>
        <taxon>Pucciniaceae</taxon>
        <taxon>Puccinia</taxon>
    </lineage>
</organism>
<feature type="compositionally biased region" description="Basic and acidic residues" evidence="1">
    <location>
        <begin position="45"/>
        <end position="68"/>
    </location>
</feature>
<dbReference type="EMBL" id="PGCI01000080">
    <property type="protein sequence ID" value="PLW42254.1"/>
    <property type="molecule type" value="Genomic_DNA"/>
</dbReference>
<keyword evidence="4" id="KW-1185">Reference proteome</keyword>
<protein>
    <submittedName>
        <fullName evidence="2">Uncharacterized protein</fullName>
    </submittedName>
</protein>
<gene>
    <name evidence="2" type="ORF">PCANC_26931</name>
    <name evidence="3" type="ORF">PCASD_07703</name>
</gene>
<feature type="region of interest" description="Disordered" evidence="1">
    <location>
        <begin position="30"/>
        <end position="143"/>
    </location>
</feature>
<accession>A0A2N5TQM8</accession>